<sequence>MGSIVPHANPAPKYILQKVEMEQEMGHVMDVIWEANYSPYDPIIQIVFPVLGYTSADREKCLVESKKRLWEQHKADPASNWFYVIDTESLKHVGCCQWQIFTSKPDADPQPLTTPWWPEGEHREFCELMLNKIYRRRLEWMRRPYLALNWMAVVPEYRRKGIGTMLMKQGIEAADKLNLECWMEASAMGIPLYQHFNFRALSRIDLDNIKENTSDVWKRCQHELTPPTITAMWRPRGGSWEDIKLPWEIDED</sequence>
<organism evidence="2 3">
    <name type="scientific">Periconia macrospinosa</name>
    <dbReference type="NCBI Taxonomy" id="97972"/>
    <lineage>
        <taxon>Eukaryota</taxon>
        <taxon>Fungi</taxon>
        <taxon>Dikarya</taxon>
        <taxon>Ascomycota</taxon>
        <taxon>Pezizomycotina</taxon>
        <taxon>Dothideomycetes</taxon>
        <taxon>Pleosporomycetidae</taxon>
        <taxon>Pleosporales</taxon>
        <taxon>Massarineae</taxon>
        <taxon>Periconiaceae</taxon>
        <taxon>Periconia</taxon>
    </lineage>
</organism>
<dbReference type="Proteomes" id="UP000244855">
    <property type="component" value="Unassembled WGS sequence"/>
</dbReference>
<dbReference type="Gene3D" id="3.40.630.30">
    <property type="match status" value="1"/>
</dbReference>
<dbReference type="CDD" id="cd04301">
    <property type="entry name" value="NAT_SF"/>
    <property type="match status" value="1"/>
</dbReference>
<evidence type="ECO:0000313" key="2">
    <source>
        <dbReference type="EMBL" id="PVH98098.1"/>
    </source>
</evidence>
<feature type="domain" description="N-acetyltransferase" evidence="1">
    <location>
        <begin position="30"/>
        <end position="223"/>
    </location>
</feature>
<dbReference type="PANTHER" id="PTHR42791:SF5">
    <property type="entry name" value="HYPOTHETICAL ACETYLTRANSFERASE (EUROFUNG)"/>
    <property type="match status" value="1"/>
</dbReference>
<dbReference type="OrthoDB" id="410198at2759"/>
<dbReference type="STRING" id="97972.A0A2V1DJ51"/>
<protein>
    <recommendedName>
        <fullName evidence="1">N-acetyltransferase domain-containing protein</fullName>
    </recommendedName>
</protein>
<dbReference type="InterPro" id="IPR000182">
    <property type="entry name" value="GNAT_dom"/>
</dbReference>
<dbReference type="InterPro" id="IPR052523">
    <property type="entry name" value="Trichothecene_AcTrans"/>
</dbReference>
<dbReference type="GO" id="GO:0016747">
    <property type="term" value="F:acyltransferase activity, transferring groups other than amino-acyl groups"/>
    <property type="evidence" value="ECO:0007669"/>
    <property type="project" value="InterPro"/>
</dbReference>
<name>A0A2V1DJ51_9PLEO</name>
<dbReference type="SUPFAM" id="SSF55729">
    <property type="entry name" value="Acyl-CoA N-acyltransferases (Nat)"/>
    <property type="match status" value="1"/>
</dbReference>
<dbReference type="EMBL" id="KZ805421">
    <property type="protein sequence ID" value="PVH98098.1"/>
    <property type="molecule type" value="Genomic_DNA"/>
</dbReference>
<dbReference type="PROSITE" id="PS51186">
    <property type="entry name" value="GNAT"/>
    <property type="match status" value="1"/>
</dbReference>
<dbReference type="Pfam" id="PF13508">
    <property type="entry name" value="Acetyltransf_7"/>
    <property type="match status" value="1"/>
</dbReference>
<dbReference type="PANTHER" id="PTHR42791">
    <property type="entry name" value="GNAT FAMILY ACETYLTRANSFERASE"/>
    <property type="match status" value="1"/>
</dbReference>
<dbReference type="AlphaFoldDB" id="A0A2V1DJ51"/>
<keyword evidence="3" id="KW-1185">Reference proteome</keyword>
<evidence type="ECO:0000313" key="3">
    <source>
        <dbReference type="Proteomes" id="UP000244855"/>
    </source>
</evidence>
<evidence type="ECO:0000259" key="1">
    <source>
        <dbReference type="PROSITE" id="PS51186"/>
    </source>
</evidence>
<proteinExistence type="predicted"/>
<accession>A0A2V1DJ51</accession>
<reference evidence="2 3" key="1">
    <citation type="journal article" date="2018" name="Sci. Rep.">
        <title>Comparative genomics provides insights into the lifestyle and reveals functional heterogeneity of dark septate endophytic fungi.</title>
        <authorList>
            <person name="Knapp D.G."/>
            <person name="Nemeth J.B."/>
            <person name="Barry K."/>
            <person name="Hainaut M."/>
            <person name="Henrissat B."/>
            <person name="Johnson J."/>
            <person name="Kuo A."/>
            <person name="Lim J.H.P."/>
            <person name="Lipzen A."/>
            <person name="Nolan M."/>
            <person name="Ohm R.A."/>
            <person name="Tamas L."/>
            <person name="Grigoriev I.V."/>
            <person name="Spatafora J.W."/>
            <person name="Nagy L.G."/>
            <person name="Kovacs G.M."/>
        </authorList>
    </citation>
    <scope>NUCLEOTIDE SEQUENCE [LARGE SCALE GENOMIC DNA]</scope>
    <source>
        <strain evidence="2 3">DSE2036</strain>
    </source>
</reference>
<gene>
    <name evidence="2" type="ORF">DM02DRAFT_673638</name>
</gene>
<dbReference type="InterPro" id="IPR016181">
    <property type="entry name" value="Acyl_CoA_acyltransferase"/>
</dbReference>